<dbReference type="GO" id="GO:0019706">
    <property type="term" value="F:protein-cysteine S-palmitoyltransferase activity"/>
    <property type="evidence" value="ECO:0007669"/>
    <property type="project" value="UniProtKB-EC"/>
</dbReference>
<sequence>MIPIKRQEFPYDIGIWNNIKAGMGGSANVLSWFWPLAATPSRDTGLDFETNGFEDPKLSWPPPDPDRIPRMMKKHDTEGPFTFQQQYTSAREEIEAFNRRQMEDLARRQGGQGGAEIQRRKRFHERFSPVDDGEDDLSDDNISEHEVSEGEEAWKNSEGERLLDFGVDEEAEFYDEDDVPLAKLIRR</sequence>
<feature type="compositionally biased region" description="Basic and acidic residues" evidence="1">
    <location>
        <begin position="142"/>
        <end position="159"/>
    </location>
</feature>
<gene>
    <name evidence="2" type="primary">PFA4</name>
    <name evidence="2" type="ORF">Plec18167_004092</name>
</gene>
<proteinExistence type="predicted"/>
<evidence type="ECO:0000313" key="3">
    <source>
        <dbReference type="Proteomes" id="UP001583193"/>
    </source>
</evidence>
<keyword evidence="2" id="KW-0012">Acyltransferase</keyword>
<feature type="region of interest" description="Disordered" evidence="1">
    <location>
        <begin position="106"/>
        <end position="159"/>
    </location>
</feature>
<name>A0ABR3XVE8_9EURO</name>
<keyword evidence="3" id="KW-1185">Reference proteome</keyword>
<protein>
    <submittedName>
        <fullName evidence="2">Palmitoyltransferase</fullName>
        <ecNumber evidence="2">2.3.1.225</ecNumber>
    </submittedName>
</protein>
<dbReference type="EC" id="2.3.1.225" evidence="2"/>
<reference evidence="2 3" key="1">
    <citation type="journal article" date="2024" name="IMA Fungus">
        <title>IMA Genome - F19 : A genome assembly and annotation guide to empower mycologists, including annotated draft genome sequences of Ceratocystis pirilliformis, Diaporthe australafricana, Fusarium ophioides, Paecilomyces lecythidis, and Sporothrix stenoceras.</title>
        <authorList>
            <person name="Aylward J."/>
            <person name="Wilson A.M."/>
            <person name="Visagie C.M."/>
            <person name="Spraker J."/>
            <person name="Barnes I."/>
            <person name="Buitendag C."/>
            <person name="Ceriani C."/>
            <person name="Del Mar Angel L."/>
            <person name="du Plessis D."/>
            <person name="Fuchs T."/>
            <person name="Gasser K."/>
            <person name="Kramer D."/>
            <person name="Li W."/>
            <person name="Munsamy K."/>
            <person name="Piso A."/>
            <person name="Price J.L."/>
            <person name="Sonnekus B."/>
            <person name="Thomas C."/>
            <person name="van der Nest A."/>
            <person name="van Dijk A."/>
            <person name="van Heerden A."/>
            <person name="van Vuuren N."/>
            <person name="Yilmaz N."/>
            <person name="Duong T.A."/>
            <person name="van der Merwe N.A."/>
            <person name="Wingfield M.J."/>
            <person name="Wingfield B.D."/>
        </authorList>
    </citation>
    <scope>NUCLEOTIDE SEQUENCE [LARGE SCALE GENOMIC DNA]</scope>
    <source>
        <strain evidence="2 3">CMW 18167</strain>
    </source>
</reference>
<feature type="compositionally biased region" description="Acidic residues" evidence="1">
    <location>
        <begin position="131"/>
        <end position="141"/>
    </location>
</feature>
<dbReference type="EMBL" id="JAVDPF010000010">
    <property type="protein sequence ID" value="KAL1879630.1"/>
    <property type="molecule type" value="Genomic_DNA"/>
</dbReference>
<keyword evidence="2" id="KW-0808">Transferase</keyword>
<accession>A0ABR3XVE8</accession>
<comment type="caution">
    <text evidence="2">The sequence shown here is derived from an EMBL/GenBank/DDBJ whole genome shotgun (WGS) entry which is preliminary data.</text>
</comment>
<evidence type="ECO:0000313" key="2">
    <source>
        <dbReference type="EMBL" id="KAL1879630.1"/>
    </source>
</evidence>
<evidence type="ECO:0000256" key="1">
    <source>
        <dbReference type="SAM" id="MobiDB-lite"/>
    </source>
</evidence>
<dbReference type="Proteomes" id="UP001583193">
    <property type="component" value="Unassembled WGS sequence"/>
</dbReference>
<organism evidence="2 3">
    <name type="scientific">Paecilomyces lecythidis</name>
    <dbReference type="NCBI Taxonomy" id="3004212"/>
    <lineage>
        <taxon>Eukaryota</taxon>
        <taxon>Fungi</taxon>
        <taxon>Dikarya</taxon>
        <taxon>Ascomycota</taxon>
        <taxon>Pezizomycotina</taxon>
        <taxon>Eurotiomycetes</taxon>
        <taxon>Eurotiomycetidae</taxon>
        <taxon>Eurotiales</taxon>
        <taxon>Thermoascaceae</taxon>
        <taxon>Paecilomyces</taxon>
    </lineage>
</organism>